<keyword evidence="10" id="KW-0813">Transport</keyword>
<dbReference type="PANTHER" id="PTHR28259:SF1">
    <property type="entry name" value="FLUORIDE EXPORT PROTEIN 1-RELATED"/>
    <property type="match status" value="1"/>
</dbReference>
<dbReference type="GO" id="GO:0046872">
    <property type="term" value="F:metal ion binding"/>
    <property type="evidence" value="ECO:0007669"/>
    <property type="project" value="UniProtKB-KW"/>
</dbReference>
<proteinExistence type="inferred from homology"/>
<reference evidence="12 13" key="1">
    <citation type="submission" date="2020-08" db="EMBL/GenBank/DDBJ databases">
        <title>Genomic Encyclopedia of Type Strains, Phase III (KMG-III): the genomes of soil and plant-associated and newly described type strains.</title>
        <authorList>
            <person name="Whitman W."/>
        </authorList>
    </citation>
    <scope>NUCLEOTIDE SEQUENCE [LARGE SCALE GENOMIC DNA]</scope>
    <source>
        <strain evidence="12 13">CECT 3303</strain>
    </source>
</reference>
<evidence type="ECO:0000256" key="3">
    <source>
        <dbReference type="ARBA" id="ARBA00022692"/>
    </source>
</evidence>
<evidence type="ECO:0000256" key="7">
    <source>
        <dbReference type="ARBA" id="ARBA00035120"/>
    </source>
</evidence>
<evidence type="ECO:0000256" key="2">
    <source>
        <dbReference type="ARBA" id="ARBA00022475"/>
    </source>
</evidence>
<evidence type="ECO:0000313" key="12">
    <source>
        <dbReference type="EMBL" id="MBB5962993.1"/>
    </source>
</evidence>
<evidence type="ECO:0000313" key="13">
    <source>
        <dbReference type="Proteomes" id="UP000562352"/>
    </source>
</evidence>
<evidence type="ECO:0000256" key="11">
    <source>
        <dbReference type="SAM" id="MobiDB-lite"/>
    </source>
</evidence>
<evidence type="ECO:0000256" key="9">
    <source>
        <dbReference type="ARBA" id="ARBA00049940"/>
    </source>
</evidence>
<gene>
    <name evidence="10" type="primary">fluC</name>
    <name evidence="10" type="synonym">crcB</name>
    <name evidence="12" type="ORF">FHS22_002267</name>
</gene>
<keyword evidence="5 10" id="KW-0472">Membrane</keyword>
<dbReference type="GO" id="GO:0140114">
    <property type="term" value="P:cellular detoxification of fluoride"/>
    <property type="evidence" value="ECO:0007669"/>
    <property type="project" value="UniProtKB-UniRule"/>
</dbReference>
<dbReference type="GO" id="GO:0062054">
    <property type="term" value="F:fluoride channel activity"/>
    <property type="evidence" value="ECO:0007669"/>
    <property type="project" value="UniProtKB-UniRule"/>
</dbReference>
<keyword evidence="13" id="KW-1185">Reference proteome</keyword>
<evidence type="ECO:0000256" key="1">
    <source>
        <dbReference type="ARBA" id="ARBA00004651"/>
    </source>
</evidence>
<comment type="catalytic activity">
    <reaction evidence="8">
        <text>fluoride(in) = fluoride(out)</text>
        <dbReference type="Rhea" id="RHEA:76159"/>
        <dbReference type="ChEBI" id="CHEBI:17051"/>
    </reaction>
    <physiologicalReaction direction="left-to-right" evidence="8">
        <dbReference type="Rhea" id="RHEA:76160"/>
    </physiologicalReaction>
</comment>
<dbReference type="GO" id="GO:0005886">
    <property type="term" value="C:plasma membrane"/>
    <property type="evidence" value="ECO:0007669"/>
    <property type="project" value="UniProtKB-SubCell"/>
</dbReference>
<evidence type="ECO:0000256" key="10">
    <source>
        <dbReference type="HAMAP-Rule" id="MF_00454"/>
    </source>
</evidence>
<feature type="compositionally biased region" description="Basic and acidic residues" evidence="11">
    <location>
        <begin position="1"/>
        <end position="11"/>
    </location>
</feature>
<keyword evidence="10" id="KW-0479">Metal-binding</keyword>
<feature type="binding site" evidence="10">
    <location>
        <position position="110"/>
    </location>
    <ligand>
        <name>Na(+)</name>
        <dbReference type="ChEBI" id="CHEBI:29101"/>
        <note>structural</note>
    </ligand>
</feature>
<feature type="transmembrane region" description="Helical" evidence="10">
    <location>
        <begin position="68"/>
        <end position="90"/>
    </location>
</feature>
<feature type="binding site" evidence="10">
    <location>
        <position position="113"/>
    </location>
    <ligand>
        <name>Na(+)</name>
        <dbReference type="ChEBI" id="CHEBI:29101"/>
        <note>structural</note>
    </ligand>
</feature>
<dbReference type="HAMAP" id="MF_00454">
    <property type="entry name" value="FluC"/>
    <property type="match status" value="1"/>
</dbReference>
<dbReference type="EMBL" id="JACHJJ010000006">
    <property type="protein sequence ID" value="MBB5962993.1"/>
    <property type="molecule type" value="Genomic_DNA"/>
</dbReference>
<keyword evidence="2 10" id="KW-1003">Cell membrane</keyword>
<feature type="transmembrane region" description="Helical" evidence="10">
    <location>
        <begin position="102"/>
        <end position="120"/>
    </location>
</feature>
<dbReference type="Pfam" id="PF02537">
    <property type="entry name" value="CRCB"/>
    <property type="match status" value="1"/>
</dbReference>
<keyword evidence="10" id="KW-0406">Ion transport</keyword>
<dbReference type="PANTHER" id="PTHR28259">
    <property type="entry name" value="FLUORIDE EXPORT PROTEIN 1-RELATED"/>
    <property type="match status" value="1"/>
</dbReference>
<evidence type="ECO:0000256" key="6">
    <source>
        <dbReference type="ARBA" id="ARBA00023303"/>
    </source>
</evidence>
<protein>
    <recommendedName>
        <fullName evidence="10">Fluoride-specific ion channel FluC</fullName>
    </recommendedName>
</protein>
<keyword evidence="6 10" id="KW-0407">Ion channel</keyword>
<evidence type="ECO:0000256" key="5">
    <source>
        <dbReference type="ARBA" id="ARBA00023136"/>
    </source>
</evidence>
<comment type="subcellular location">
    <subcellularLocation>
        <location evidence="1 10">Cell membrane</location>
        <topology evidence="1 10">Multi-pass membrane protein</topology>
    </subcellularLocation>
</comment>
<comment type="similarity">
    <text evidence="7 10">Belongs to the fluoride channel Fluc/FEX (TC 1.A.43) family.</text>
</comment>
<dbReference type="RefSeq" id="WP_184940833.1">
    <property type="nucleotide sequence ID" value="NZ_BAAAWZ010000001.1"/>
</dbReference>
<comment type="caution">
    <text evidence="12">The sequence shown here is derived from an EMBL/GenBank/DDBJ whole genome shotgun (WGS) entry which is preliminary data.</text>
</comment>
<dbReference type="AlphaFoldDB" id="A0A841D1X9"/>
<evidence type="ECO:0000256" key="4">
    <source>
        <dbReference type="ARBA" id="ARBA00022989"/>
    </source>
</evidence>
<comment type="activity regulation">
    <text evidence="10">Na(+) is not transported, but it plays an essential structural role and its presence is essential for fluoride channel function.</text>
</comment>
<comment type="function">
    <text evidence="9 10">Fluoride-specific ion channel. Important for reducing fluoride concentration in the cell, thus reducing its toxicity.</text>
</comment>
<organism evidence="12 13">
    <name type="scientific">Planomonospora venezuelensis</name>
    <dbReference type="NCBI Taxonomy" id="1999"/>
    <lineage>
        <taxon>Bacteria</taxon>
        <taxon>Bacillati</taxon>
        <taxon>Actinomycetota</taxon>
        <taxon>Actinomycetes</taxon>
        <taxon>Streptosporangiales</taxon>
        <taxon>Streptosporangiaceae</taxon>
        <taxon>Planomonospora</taxon>
    </lineage>
</organism>
<feature type="region of interest" description="Disordered" evidence="11">
    <location>
        <begin position="1"/>
        <end position="20"/>
    </location>
</feature>
<accession>A0A841D1X9</accession>
<feature type="transmembrane region" description="Helical" evidence="10">
    <location>
        <begin position="37"/>
        <end position="56"/>
    </location>
</feature>
<keyword evidence="3 10" id="KW-0812">Transmembrane</keyword>
<keyword evidence="4 10" id="KW-1133">Transmembrane helix</keyword>
<keyword evidence="10" id="KW-0915">Sodium</keyword>
<evidence type="ECO:0000256" key="8">
    <source>
        <dbReference type="ARBA" id="ARBA00035585"/>
    </source>
</evidence>
<sequence>MTETPADRPDDPPVPPVDPDVDLHLPRQRAELRQAPWSTLAAISVGGVIGALARYGLAEAFPRPAGGFPWATFATNAAGCALIGVLMVLITETRRAHRLTRPFLGAGVLGGFTTFSAYIADIGRLAAEGAPGLALVYLSATALAAVAAVHLAAAGTRAITRPRRTDPAAGEAA</sequence>
<dbReference type="InterPro" id="IPR003691">
    <property type="entry name" value="FluC"/>
</dbReference>
<dbReference type="Proteomes" id="UP000562352">
    <property type="component" value="Unassembled WGS sequence"/>
</dbReference>
<name>A0A841D1X9_PLAVE</name>
<feature type="transmembrane region" description="Helical" evidence="10">
    <location>
        <begin position="132"/>
        <end position="154"/>
    </location>
</feature>